<evidence type="ECO:0000313" key="3">
    <source>
        <dbReference type="EMBL" id="CAL1534524.1"/>
    </source>
</evidence>
<organism evidence="3 4">
    <name type="scientific">Lymnaea stagnalis</name>
    <name type="common">Great pond snail</name>
    <name type="synonym">Helix stagnalis</name>
    <dbReference type="NCBI Taxonomy" id="6523"/>
    <lineage>
        <taxon>Eukaryota</taxon>
        <taxon>Metazoa</taxon>
        <taxon>Spiralia</taxon>
        <taxon>Lophotrochozoa</taxon>
        <taxon>Mollusca</taxon>
        <taxon>Gastropoda</taxon>
        <taxon>Heterobranchia</taxon>
        <taxon>Euthyneura</taxon>
        <taxon>Panpulmonata</taxon>
        <taxon>Hygrophila</taxon>
        <taxon>Lymnaeoidea</taxon>
        <taxon>Lymnaeidae</taxon>
        <taxon>Lymnaea</taxon>
    </lineage>
</organism>
<feature type="region of interest" description="Disordered" evidence="1">
    <location>
        <begin position="145"/>
        <end position="169"/>
    </location>
</feature>
<protein>
    <submittedName>
        <fullName evidence="3">Uncharacterized protein</fullName>
    </submittedName>
</protein>
<sequence>MPSPRNLILLCAALAVFIPTSSAHRHNHNHHQDRHNHDWAGHNHHQDWHNHDWAGHNHRQDWHNPHQDSYNNRPFTTPLYCDGTSVYTWSRTLAATSTYQACPQTLCYDYFTRNSCCMTDFFGADGLRYQQCRCGTAVLCPPQNENTPPTTAATTTPTSTATTTAPATP</sequence>
<evidence type="ECO:0000313" key="4">
    <source>
        <dbReference type="Proteomes" id="UP001497497"/>
    </source>
</evidence>
<gene>
    <name evidence="3" type="ORF">GSLYS_00008484001</name>
</gene>
<proteinExistence type="predicted"/>
<dbReference type="EMBL" id="CAXITT010000174">
    <property type="protein sequence ID" value="CAL1534524.1"/>
    <property type="molecule type" value="Genomic_DNA"/>
</dbReference>
<reference evidence="3 4" key="1">
    <citation type="submission" date="2024-04" db="EMBL/GenBank/DDBJ databases">
        <authorList>
            <consortium name="Genoscope - CEA"/>
            <person name="William W."/>
        </authorList>
    </citation>
    <scope>NUCLEOTIDE SEQUENCE [LARGE SCALE GENOMIC DNA]</scope>
</reference>
<accession>A0AAV2HNY3</accession>
<evidence type="ECO:0000256" key="1">
    <source>
        <dbReference type="SAM" id="MobiDB-lite"/>
    </source>
</evidence>
<name>A0AAV2HNY3_LYMST</name>
<keyword evidence="4" id="KW-1185">Reference proteome</keyword>
<keyword evidence="2" id="KW-0732">Signal</keyword>
<evidence type="ECO:0000256" key="2">
    <source>
        <dbReference type="SAM" id="SignalP"/>
    </source>
</evidence>
<feature type="chain" id="PRO_5043460984" evidence="2">
    <location>
        <begin position="24"/>
        <end position="169"/>
    </location>
</feature>
<feature type="compositionally biased region" description="Low complexity" evidence="1">
    <location>
        <begin position="147"/>
        <end position="169"/>
    </location>
</feature>
<dbReference type="AlphaFoldDB" id="A0AAV2HNY3"/>
<dbReference type="Proteomes" id="UP001497497">
    <property type="component" value="Unassembled WGS sequence"/>
</dbReference>
<feature type="signal peptide" evidence="2">
    <location>
        <begin position="1"/>
        <end position="23"/>
    </location>
</feature>
<comment type="caution">
    <text evidence="3">The sequence shown here is derived from an EMBL/GenBank/DDBJ whole genome shotgun (WGS) entry which is preliminary data.</text>
</comment>